<feature type="transmembrane region" description="Helical" evidence="1">
    <location>
        <begin position="39"/>
        <end position="56"/>
    </location>
</feature>
<protein>
    <submittedName>
        <fullName evidence="2">Uncharacterized protein</fullName>
    </submittedName>
</protein>
<keyword evidence="1" id="KW-0472">Membrane</keyword>
<dbReference type="STRING" id="1173027.Mic7113_5204"/>
<dbReference type="KEGG" id="mic:Mic7113_5204"/>
<evidence type="ECO:0000313" key="2">
    <source>
        <dbReference type="EMBL" id="AFZ20858.1"/>
    </source>
</evidence>
<sequence length="60" mass="6609">MEDSLIDYSGEQLAFILSLALFLGLVLTVGFVTRNLENAIIFTILASTPLLLWSVMSHLP</sequence>
<keyword evidence="1" id="KW-1133">Transmembrane helix</keyword>
<dbReference type="AlphaFoldDB" id="K9WKZ0"/>
<organism evidence="2 3">
    <name type="scientific">Allocoleopsis franciscana PCC 7113</name>
    <dbReference type="NCBI Taxonomy" id="1173027"/>
    <lineage>
        <taxon>Bacteria</taxon>
        <taxon>Bacillati</taxon>
        <taxon>Cyanobacteriota</taxon>
        <taxon>Cyanophyceae</taxon>
        <taxon>Coleofasciculales</taxon>
        <taxon>Coleofasciculaceae</taxon>
        <taxon>Allocoleopsis</taxon>
        <taxon>Allocoleopsis franciscana</taxon>
    </lineage>
</organism>
<keyword evidence="1" id="KW-0812">Transmembrane</keyword>
<dbReference type="Proteomes" id="UP000010471">
    <property type="component" value="Chromosome"/>
</dbReference>
<dbReference type="RefSeq" id="WP_015184991.1">
    <property type="nucleotide sequence ID" value="NC_019738.1"/>
</dbReference>
<proteinExistence type="predicted"/>
<feature type="transmembrane region" description="Helical" evidence="1">
    <location>
        <begin position="12"/>
        <end position="32"/>
    </location>
</feature>
<accession>K9WKZ0</accession>
<reference evidence="2 3" key="1">
    <citation type="submission" date="2012-06" db="EMBL/GenBank/DDBJ databases">
        <title>Finished chromosome of genome of Microcoleus sp. PCC 7113.</title>
        <authorList>
            <consortium name="US DOE Joint Genome Institute"/>
            <person name="Gugger M."/>
            <person name="Coursin T."/>
            <person name="Rippka R."/>
            <person name="Tandeau De Marsac N."/>
            <person name="Huntemann M."/>
            <person name="Wei C.-L."/>
            <person name="Han J."/>
            <person name="Detter J.C."/>
            <person name="Han C."/>
            <person name="Tapia R."/>
            <person name="Chen A."/>
            <person name="Kyrpides N."/>
            <person name="Mavromatis K."/>
            <person name="Markowitz V."/>
            <person name="Szeto E."/>
            <person name="Ivanova N."/>
            <person name="Pagani I."/>
            <person name="Pati A."/>
            <person name="Goodwin L."/>
            <person name="Nordberg H.P."/>
            <person name="Cantor M.N."/>
            <person name="Hua S.X."/>
            <person name="Woyke T."/>
            <person name="Kerfeld C.A."/>
        </authorList>
    </citation>
    <scope>NUCLEOTIDE SEQUENCE [LARGE SCALE GENOMIC DNA]</scope>
    <source>
        <strain evidence="2 3">PCC 7113</strain>
    </source>
</reference>
<gene>
    <name evidence="2" type="ORF">Mic7113_5204</name>
</gene>
<name>K9WKZ0_9CYAN</name>
<dbReference type="EMBL" id="CP003630">
    <property type="protein sequence ID" value="AFZ20858.1"/>
    <property type="molecule type" value="Genomic_DNA"/>
</dbReference>
<dbReference type="HOGENOM" id="CLU_2936490_0_0_3"/>
<evidence type="ECO:0000256" key="1">
    <source>
        <dbReference type="SAM" id="Phobius"/>
    </source>
</evidence>
<keyword evidence="3" id="KW-1185">Reference proteome</keyword>
<evidence type="ECO:0000313" key="3">
    <source>
        <dbReference type="Proteomes" id="UP000010471"/>
    </source>
</evidence>